<dbReference type="SUPFAM" id="SSF51569">
    <property type="entry name" value="Aldolase"/>
    <property type="match status" value="1"/>
</dbReference>
<reference evidence="5 6" key="1">
    <citation type="submission" date="2018-04" db="EMBL/GenBank/DDBJ databases">
        <title>Denitrifier Microvirgula.</title>
        <authorList>
            <person name="Anderson E."/>
            <person name="Jang J."/>
            <person name="Ishii S."/>
        </authorList>
    </citation>
    <scope>NUCLEOTIDE SEQUENCE [LARGE SCALE GENOMIC DNA]</scope>
    <source>
        <strain evidence="5 6">BE2.4</strain>
    </source>
</reference>
<dbReference type="STRING" id="1122240.GCA_000620105_00184"/>
<evidence type="ECO:0000256" key="3">
    <source>
        <dbReference type="ARBA" id="ARBA00023239"/>
    </source>
</evidence>
<comment type="similarity">
    <text evidence="1">Belongs to the HMG-CoA lyase family.</text>
</comment>
<dbReference type="InterPro" id="IPR013785">
    <property type="entry name" value="Aldolase_TIM"/>
</dbReference>
<evidence type="ECO:0000259" key="4">
    <source>
        <dbReference type="PROSITE" id="PS50991"/>
    </source>
</evidence>
<evidence type="ECO:0000256" key="2">
    <source>
        <dbReference type="ARBA" id="ARBA00022723"/>
    </source>
</evidence>
<accession>A0A2S0PAP6</accession>
<dbReference type="Proteomes" id="UP000244173">
    <property type="component" value="Chromosome"/>
</dbReference>
<dbReference type="PANTHER" id="PTHR42738:SF7">
    <property type="entry name" value="HYDROXYMETHYLGLUTARYL-COA LYASE"/>
    <property type="match status" value="1"/>
</dbReference>
<dbReference type="Gene3D" id="3.20.20.70">
    <property type="entry name" value="Aldolase class I"/>
    <property type="match status" value="1"/>
</dbReference>
<dbReference type="EMBL" id="CP028519">
    <property type="protein sequence ID" value="AVY94474.1"/>
    <property type="molecule type" value="Genomic_DNA"/>
</dbReference>
<dbReference type="PANTHER" id="PTHR42738">
    <property type="entry name" value="HYDROXYMETHYLGLUTARYL-COA LYASE"/>
    <property type="match status" value="1"/>
</dbReference>
<sequence>MQTLPKQVHIVDLVLSEVLPSWVALRPHQLDIAIRLTDAGMPTLAVGALDAESGLLGELPPRKGVRYLAEGGGPLTAMPRLPANWPGELMVRATASETFSRRHLDGSLAAVLDHLAGTIDTINQAGFKVRGRVAGAFGCPYEGDLSPLAVAAVAGELYAMGCDSVVLSDLTGHLTPDRVRRVFEAVDRRVPVKKLAVRWMDSYGLGIANLLASLQCGVTTVETATGGVLPNPWLPGCAGTLASEDVVYLLDGLEVRTGVDLGRLAETGRLLAGITGLPTRSHVAQALRSVGI</sequence>
<name>A0A2S0PAP6_9NEIS</name>
<dbReference type="InterPro" id="IPR043594">
    <property type="entry name" value="HMGL"/>
</dbReference>
<dbReference type="InterPro" id="IPR000891">
    <property type="entry name" value="PYR_CT"/>
</dbReference>
<dbReference type="KEGG" id="maer:DAI18_10755"/>
<dbReference type="OrthoDB" id="9784013at2"/>
<evidence type="ECO:0000313" key="6">
    <source>
        <dbReference type="Proteomes" id="UP000244173"/>
    </source>
</evidence>
<keyword evidence="2" id="KW-0479">Metal-binding</keyword>
<evidence type="ECO:0000313" key="5">
    <source>
        <dbReference type="EMBL" id="AVY94474.1"/>
    </source>
</evidence>
<dbReference type="Pfam" id="PF00682">
    <property type="entry name" value="HMGL-like"/>
    <property type="match status" value="1"/>
</dbReference>
<proteinExistence type="inferred from homology"/>
<evidence type="ECO:0000256" key="1">
    <source>
        <dbReference type="ARBA" id="ARBA00009405"/>
    </source>
</evidence>
<protein>
    <recommendedName>
        <fullName evidence="4">Pyruvate carboxyltransferase domain-containing protein</fullName>
    </recommendedName>
</protein>
<feature type="domain" description="Pyruvate carboxyltransferase" evidence="4">
    <location>
        <begin position="8"/>
        <end position="265"/>
    </location>
</feature>
<dbReference type="GO" id="GO:0006552">
    <property type="term" value="P:L-leucine catabolic process"/>
    <property type="evidence" value="ECO:0007669"/>
    <property type="project" value="TreeGrafter"/>
</dbReference>
<keyword evidence="6" id="KW-1185">Reference proteome</keyword>
<dbReference type="PROSITE" id="PS50991">
    <property type="entry name" value="PYR_CT"/>
    <property type="match status" value="1"/>
</dbReference>
<keyword evidence="3" id="KW-0456">Lyase</keyword>
<dbReference type="GO" id="GO:0004419">
    <property type="term" value="F:hydroxymethylglutaryl-CoA lyase activity"/>
    <property type="evidence" value="ECO:0007669"/>
    <property type="project" value="TreeGrafter"/>
</dbReference>
<gene>
    <name evidence="5" type="ORF">DAI18_10755</name>
</gene>
<dbReference type="RefSeq" id="WP_107889419.1">
    <property type="nucleotide sequence ID" value="NZ_CP028519.1"/>
</dbReference>
<dbReference type="GO" id="GO:0046872">
    <property type="term" value="F:metal ion binding"/>
    <property type="evidence" value="ECO:0007669"/>
    <property type="project" value="UniProtKB-KW"/>
</dbReference>
<organism evidence="5 6">
    <name type="scientific">Microvirgula aerodenitrificans</name>
    <dbReference type="NCBI Taxonomy" id="57480"/>
    <lineage>
        <taxon>Bacteria</taxon>
        <taxon>Pseudomonadati</taxon>
        <taxon>Pseudomonadota</taxon>
        <taxon>Betaproteobacteria</taxon>
        <taxon>Neisseriales</taxon>
        <taxon>Aquaspirillaceae</taxon>
        <taxon>Microvirgula</taxon>
    </lineage>
</organism>
<dbReference type="AlphaFoldDB" id="A0A2S0PAP6"/>
<dbReference type="GO" id="GO:0046951">
    <property type="term" value="P:ketone body biosynthetic process"/>
    <property type="evidence" value="ECO:0007669"/>
    <property type="project" value="TreeGrafter"/>
</dbReference>